<evidence type="ECO:0000256" key="1">
    <source>
        <dbReference type="PROSITE-ProRule" id="PRU00267"/>
    </source>
</evidence>
<name>A0A7S3YPA9_9EUKA</name>
<reference evidence="4" key="1">
    <citation type="submission" date="2021-01" db="EMBL/GenBank/DDBJ databases">
        <authorList>
            <person name="Corre E."/>
            <person name="Pelletier E."/>
            <person name="Niang G."/>
            <person name="Scheremetjew M."/>
            <person name="Finn R."/>
            <person name="Kale V."/>
            <person name="Holt S."/>
            <person name="Cochrane G."/>
            <person name="Meng A."/>
            <person name="Brown T."/>
            <person name="Cohen L."/>
        </authorList>
    </citation>
    <scope>NUCLEOTIDE SEQUENCE</scope>
    <source>
        <strain evidence="4">CCCM811</strain>
    </source>
</reference>
<evidence type="ECO:0000259" key="3">
    <source>
        <dbReference type="PROSITE" id="PS50118"/>
    </source>
</evidence>
<feature type="region of interest" description="Disordered" evidence="2">
    <location>
        <begin position="151"/>
        <end position="179"/>
    </location>
</feature>
<organism evidence="4">
    <name type="scientific">Lotharella globosa</name>
    <dbReference type="NCBI Taxonomy" id="91324"/>
    <lineage>
        <taxon>Eukaryota</taxon>
        <taxon>Sar</taxon>
        <taxon>Rhizaria</taxon>
        <taxon>Cercozoa</taxon>
        <taxon>Chlorarachniophyceae</taxon>
        <taxon>Lotharella</taxon>
    </lineage>
</organism>
<proteinExistence type="predicted"/>
<feature type="domain" description="HMG box" evidence="3">
    <location>
        <begin position="61"/>
        <end position="130"/>
    </location>
</feature>
<feature type="compositionally biased region" description="Polar residues" evidence="2">
    <location>
        <begin position="151"/>
        <end position="165"/>
    </location>
</feature>
<dbReference type="SMART" id="SM00398">
    <property type="entry name" value="HMG"/>
    <property type="match status" value="1"/>
</dbReference>
<dbReference type="AlphaFoldDB" id="A0A7S3YPA9"/>
<feature type="DNA-binding region" description="HMG box" evidence="1">
    <location>
        <begin position="61"/>
        <end position="130"/>
    </location>
</feature>
<dbReference type="EMBL" id="HBIV01012470">
    <property type="protein sequence ID" value="CAE0657662.1"/>
    <property type="molecule type" value="Transcribed_RNA"/>
</dbReference>
<dbReference type="GO" id="GO:0005634">
    <property type="term" value="C:nucleus"/>
    <property type="evidence" value="ECO:0007669"/>
    <property type="project" value="UniProtKB-UniRule"/>
</dbReference>
<dbReference type="InterPro" id="IPR036910">
    <property type="entry name" value="HMG_box_dom_sf"/>
</dbReference>
<protein>
    <recommendedName>
        <fullName evidence="3">HMG box domain-containing protein</fullName>
    </recommendedName>
</protein>
<accession>A0A7S3YPA9</accession>
<dbReference type="GO" id="GO:0003677">
    <property type="term" value="F:DNA binding"/>
    <property type="evidence" value="ECO:0007669"/>
    <property type="project" value="UniProtKB-UniRule"/>
</dbReference>
<keyword evidence="1" id="KW-0539">Nucleus</keyword>
<evidence type="ECO:0000256" key="2">
    <source>
        <dbReference type="SAM" id="MobiDB-lite"/>
    </source>
</evidence>
<keyword evidence="1" id="KW-0238">DNA-binding</keyword>
<gene>
    <name evidence="4" type="ORF">LGLO00237_LOCUS9230</name>
</gene>
<dbReference type="InterPro" id="IPR009071">
    <property type="entry name" value="HMG_box_dom"/>
</dbReference>
<dbReference type="PROSITE" id="PS50118">
    <property type="entry name" value="HMG_BOX_2"/>
    <property type="match status" value="1"/>
</dbReference>
<dbReference type="SUPFAM" id="SSF47095">
    <property type="entry name" value="HMG-box"/>
    <property type="match status" value="1"/>
</dbReference>
<evidence type="ECO:0000313" key="4">
    <source>
        <dbReference type="EMBL" id="CAE0657662.1"/>
    </source>
</evidence>
<sequence>MCVGTISPVKAVIPRFSSATPACVLSERPGCPRKKKHPFHNRRSLIHDRSMVRPKLAIKKPKRPKTAYNYFQLAVKAKLEGSHATCGYNEKASRDIGKSWKKLSPAEKRPFHLQAQADRSRYERQNQDYLQWLAGGKISVFEAPRTPSATTPISPIVTSPRTSSPEPAPLKKFSPSRRAQLKVEPHSANAGLLSVFDPVSPYQPSPSLTLSKESFFKTENKTTQILTPTPKHASEAMIHGELVLDETKNKLEKNGDNTMTMALDNKNDLSLGGSFLDTLCDAPNLFDDDMVGCQESSDVLDFFNFL</sequence>
<dbReference type="Pfam" id="PF00505">
    <property type="entry name" value="HMG_box"/>
    <property type="match status" value="1"/>
</dbReference>
<dbReference type="Gene3D" id="1.10.30.10">
    <property type="entry name" value="High mobility group box domain"/>
    <property type="match status" value="1"/>
</dbReference>